<keyword evidence="1" id="KW-1185">Reference proteome</keyword>
<dbReference type="Proteomes" id="UP000492821">
    <property type="component" value="Unassembled WGS sequence"/>
</dbReference>
<name>A0A7E4VLQ0_PANRE</name>
<evidence type="ECO:0000313" key="1">
    <source>
        <dbReference type="Proteomes" id="UP000492821"/>
    </source>
</evidence>
<sequence>MLVVDRHQGVVDSLLRASASQKGRNKHIFVDHLGRTPVKCANYCPATGIKAVDGIAYSKPSSFDHAFNVFAFIIVVPSPSNH</sequence>
<dbReference type="WBParaSite" id="Pan_g22441.t1">
    <property type="protein sequence ID" value="Pan_g22441.t1"/>
    <property type="gene ID" value="Pan_g22441"/>
</dbReference>
<evidence type="ECO:0000313" key="2">
    <source>
        <dbReference type="WBParaSite" id="Pan_g22441.t1"/>
    </source>
</evidence>
<organism evidence="1 2">
    <name type="scientific">Panagrellus redivivus</name>
    <name type="common">Microworm</name>
    <dbReference type="NCBI Taxonomy" id="6233"/>
    <lineage>
        <taxon>Eukaryota</taxon>
        <taxon>Metazoa</taxon>
        <taxon>Ecdysozoa</taxon>
        <taxon>Nematoda</taxon>
        <taxon>Chromadorea</taxon>
        <taxon>Rhabditida</taxon>
        <taxon>Tylenchina</taxon>
        <taxon>Panagrolaimomorpha</taxon>
        <taxon>Panagrolaimoidea</taxon>
        <taxon>Panagrolaimidae</taxon>
        <taxon>Panagrellus</taxon>
    </lineage>
</organism>
<accession>A0A7E4VLQ0</accession>
<protein>
    <submittedName>
        <fullName evidence="2">DDE_Tnp_ISL3 domain-containing protein</fullName>
    </submittedName>
</protein>
<reference evidence="2" key="2">
    <citation type="submission" date="2020-10" db="UniProtKB">
        <authorList>
            <consortium name="WormBaseParasite"/>
        </authorList>
    </citation>
    <scope>IDENTIFICATION</scope>
</reference>
<dbReference type="AlphaFoldDB" id="A0A7E4VLQ0"/>
<proteinExistence type="predicted"/>
<reference evidence="1" key="1">
    <citation type="journal article" date="2013" name="Genetics">
        <title>The draft genome and transcriptome of Panagrellus redivivus are shaped by the harsh demands of a free-living lifestyle.</title>
        <authorList>
            <person name="Srinivasan J."/>
            <person name="Dillman A.R."/>
            <person name="Macchietto M.G."/>
            <person name="Heikkinen L."/>
            <person name="Lakso M."/>
            <person name="Fracchia K.M."/>
            <person name="Antoshechkin I."/>
            <person name="Mortazavi A."/>
            <person name="Wong G."/>
            <person name="Sternberg P.W."/>
        </authorList>
    </citation>
    <scope>NUCLEOTIDE SEQUENCE [LARGE SCALE GENOMIC DNA]</scope>
    <source>
        <strain evidence="1">MT8872</strain>
    </source>
</reference>